<comment type="caution">
    <text evidence="1">The sequence shown here is derived from an EMBL/GenBank/DDBJ whole genome shotgun (WGS) entry which is preliminary data.</text>
</comment>
<protein>
    <submittedName>
        <fullName evidence="1">Uncharacterized protein</fullName>
    </submittedName>
</protein>
<keyword evidence="2" id="KW-1185">Reference proteome</keyword>
<evidence type="ECO:0000313" key="1">
    <source>
        <dbReference type="EMBL" id="KAH7953969.1"/>
    </source>
</evidence>
<sequence>MQSAIEPASNSHGETLSALSESQDQQPARCGRRQLAAVPAGHAQGPESKRDNPALVVSTLRSPRWDDDRQLLLPAQPRREPRGGRVRRYGSRFSCFSERTRLTAWRMALPGRPPWDGWPGSASNATLTAPGNPRTASARLSRANDTCMLLHDVCGVCSERLFKEMADALVYEGYRDVGYEYVNIDDCWMTQERDVTGRLQANRTRFPNGIKHLADFMHARGLKLGIYGNVGTKTCAGYAGSLGNLYTDAQTFADWDVDMVKMDGCYASIRDYERLYTDFGDAINRTGRPMLYSCSWPAYEVSYGVSPNYKLIGHHCNLWRNYVDIADTWQSVESVIDYYAANQNVLTAAAAPGRWNDPDMLVIGNFGLSYDQSKAQMALWAIIAAPLLMSNDLRRMRPEFKEILQNRAIIAVNQDPLGIMGMKIRVEDGVETWIRPVTPVVGESGYSFALVFFNRNIMGTTREHVTQLRTLGLLHPLGYRVTDLFENRFLGVYFPDDYLALRVNPAGGVAMVKAEAMMPVPPVLRPPPPQLPRFTQQRGLPVARTAMTGRSAQLPLPPTLPPQRIGNGIGVPFDYVVGVDGLRRRIRVHALRSTQSPRSAQSRPLST</sequence>
<dbReference type="EMBL" id="CM023473">
    <property type="protein sequence ID" value="KAH7953969.1"/>
    <property type="molecule type" value="Genomic_DNA"/>
</dbReference>
<accession>A0ACB8CXT6</accession>
<gene>
    <name evidence="1" type="ORF">HPB49_014637</name>
</gene>
<proteinExistence type="predicted"/>
<name>A0ACB8CXT6_DERSI</name>
<dbReference type="Proteomes" id="UP000821865">
    <property type="component" value="Chromosome 4"/>
</dbReference>
<organism evidence="1 2">
    <name type="scientific">Dermacentor silvarum</name>
    <name type="common">Tick</name>
    <dbReference type="NCBI Taxonomy" id="543639"/>
    <lineage>
        <taxon>Eukaryota</taxon>
        <taxon>Metazoa</taxon>
        <taxon>Ecdysozoa</taxon>
        <taxon>Arthropoda</taxon>
        <taxon>Chelicerata</taxon>
        <taxon>Arachnida</taxon>
        <taxon>Acari</taxon>
        <taxon>Parasitiformes</taxon>
        <taxon>Ixodida</taxon>
        <taxon>Ixodoidea</taxon>
        <taxon>Ixodidae</taxon>
        <taxon>Rhipicephalinae</taxon>
        <taxon>Dermacentor</taxon>
    </lineage>
</organism>
<evidence type="ECO:0000313" key="2">
    <source>
        <dbReference type="Proteomes" id="UP000821865"/>
    </source>
</evidence>
<reference evidence="1" key="1">
    <citation type="submission" date="2020-05" db="EMBL/GenBank/DDBJ databases">
        <title>Large-scale comparative analyses of tick genomes elucidate their genetic diversity and vector capacities.</title>
        <authorList>
            <person name="Jia N."/>
            <person name="Wang J."/>
            <person name="Shi W."/>
            <person name="Du L."/>
            <person name="Sun Y."/>
            <person name="Zhan W."/>
            <person name="Jiang J."/>
            <person name="Wang Q."/>
            <person name="Zhang B."/>
            <person name="Ji P."/>
            <person name="Sakyi L.B."/>
            <person name="Cui X."/>
            <person name="Yuan T."/>
            <person name="Jiang B."/>
            <person name="Yang W."/>
            <person name="Lam T.T.-Y."/>
            <person name="Chang Q."/>
            <person name="Ding S."/>
            <person name="Wang X."/>
            <person name="Zhu J."/>
            <person name="Ruan X."/>
            <person name="Zhao L."/>
            <person name="Wei J."/>
            <person name="Que T."/>
            <person name="Du C."/>
            <person name="Cheng J."/>
            <person name="Dai P."/>
            <person name="Han X."/>
            <person name="Huang E."/>
            <person name="Gao Y."/>
            <person name="Liu J."/>
            <person name="Shao H."/>
            <person name="Ye R."/>
            <person name="Li L."/>
            <person name="Wei W."/>
            <person name="Wang X."/>
            <person name="Wang C."/>
            <person name="Yang T."/>
            <person name="Huo Q."/>
            <person name="Li W."/>
            <person name="Guo W."/>
            <person name="Chen H."/>
            <person name="Zhou L."/>
            <person name="Ni X."/>
            <person name="Tian J."/>
            <person name="Zhou Y."/>
            <person name="Sheng Y."/>
            <person name="Liu T."/>
            <person name="Pan Y."/>
            <person name="Xia L."/>
            <person name="Li J."/>
            <person name="Zhao F."/>
            <person name="Cao W."/>
        </authorList>
    </citation>
    <scope>NUCLEOTIDE SEQUENCE</scope>
    <source>
        <strain evidence="1">Dsil-2018</strain>
    </source>
</reference>